<dbReference type="AlphaFoldDB" id="A0A194AKU4"/>
<sequence>MGHLAIAVLFVILGLTYVYGATIECASCELAPSIEECRLNTTICGDNEDCFLEKVTTEQLTIAYNAGCRSHSVCGFMHLLVGKRSVEEENFIERGKRKYLQNCIDCCDTVKDDKHGPCNIQLCGLRL</sequence>
<protein>
    <submittedName>
        <fullName evidence="2">Uncharacterized protein</fullName>
    </submittedName>
</protein>
<feature type="chain" id="PRO_5013481338" evidence="1">
    <location>
        <begin position="21"/>
        <end position="127"/>
    </location>
</feature>
<reference evidence="2" key="1">
    <citation type="submission" date="2016-03" db="EMBL/GenBank/DDBJ databases">
        <authorList>
            <person name="Ploux O."/>
        </authorList>
    </citation>
    <scope>NUCLEOTIDE SEQUENCE</scope>
    <source>
        <tissue evidence="2">Mantle</tissue>
    </source>
</reference>
<feature type="signal peptide" evidence="1">
    <location>
        <begin position="1"/>
        <end position="20"/>
    </location>
</feature>
<evidence type="ECO:0000313" key="2">
    <source>
        <dbReference type="EMBL" id="JAS03974.1"/>
    </source>
</evidence>
<dbReference type="EMBL" id="GELH01000298">
    <property type="protein sequence ID" value="JAS03974.1"/>
    <property type="molecule type" value="Transcribed_RNA"/>
</dbReference>
<organism evidence="2">
    <name type="scientific">Pinctada fucata</name>
    <name type="common">Akoya pearl oyster</name>
    <name type="synonym">Pinctada imbricata fucata</name>
    <dbReference type="NCBI Taxonomy" id="50426"/>
    <lineage>
        <taxon>Eukaryota</taxon>
        <taxon>Metazoa</taxon>
        <taxon>Spiralia</taxon>
        <taxon>Lophotrochozoa</taxon>
        <taxon>Mollusca</taxon>
        <taxon>Bivalvia</taxon>
        <taxon>Autobranchia</taxon>
        <taxon>Pteriomorphia</taxon>
        <taxon>Pterioida</taxon>
        <taxon>Pterioidea</taxon>
        <taxon>Pteriidae</taxon>
        <taxon>Pinctada</taxon>
    </lineage>
</organism>
<dbReference type="EMBL" id="GELH01000297">
    <property type="protein sequence ID" value="JAS03975.1"/>
    <property type="molecule type" value="Transcribed_RNA"/>
</dbReference>
<name>A0A194AKU4_PINFU</name>
<evidence type="ECO:0000256" key="1">
    <source>
        <dbReference type="SAM" id="SignalP"/>
    </source>
</evidence>
<accession>A0A194AKU4</accession>
<proteinExistence type="predicted"/>
<keyword evidence="1" id="KW-0732">Signal</keyword>